<accession>A0A4C1XR98</accession>
<dbReference type="Gene3D" id="3.30.420.10">
    <property type="entry name" value="Ribonuclease H-like superfamily/Ribonuclease H"/>
    <property type="match status" value="1"/>
</dbReference>
<keyword evidence="2" id="KW-1185">Reference proteome</keyword>
<evidence type="ECO:0000313" key="2">
    <source>
        <dbReference type="Proteomes" id="UP000299102"/>
    </source>
</evidence>
<sequence>MGKFDGDAKKNVYEILIGEETWLYKYDSKIKRQLTLWCFENEPTRTKCRCARSVQIQMVATFLCKTGHVATLVLQDHLTCEWYMTVCAPAVLSDWCDKRSKSRFRHLLCHHDDAAPHTVVIHNI</sequence>
<dbReference type="OrthoDB" id="10017160at2759"/>
<dbReference type="AlphaFoldDB" id="A0A4C1XR98"/>
<reference evidence="1 2" key="1">
    <citation type="journal article" date="2019" name="Commun. Biol.">
        <title>The bagworm genome reveals a unique fibroin gene that provides high tensile strength.</title>
        <authorList>
            <person name="Kono N."/>
            <person name="Nakamura H."/>
            <person name="Ohtoshi R."/>
            <person name="Tomita M."/>
            <person name="Numata K."/>
            <person name="Arakawa K."/>
        </authorList>
    </citation>
    <scope>NUCLEOTIDE SEQUENCE [LARGE SCALE GENOMIC DNA]</scope>
</reference>
<dbReference type="InterPro" id="IPR036397">
    <property type="entry name" value="RNaseH_sf"/>
</dbReference>
<evidence type="ECO:0000313" key="1">
    <source>
        <dbReference type="EMBL" id="GBP64689.1"/>
    </source>
</evidence>
<gene>
    <name evidence="1" type="ORF">EVAR_47705_1</name>
</gene>
<protein>
    <recommendedName>
        <fullName evidence="3">Mariner Mos1 transposase</fullName>
    </recommendedName>
</protein>
<dbReference type="Proteomes" id="UP000299102">
    <property type="component" value="Unassembled WGS sequence"/>
</dbReference>
<comment type="caution">
    <text evidence="1">The sequence shown here is derived from an EMBL/GenBank/DDBJ whole genome shotgun (WGS) entry which is preliminary data.</text>
</comment>
<proteinExistence type="predicted"/>
<organism evidence="1 2">
    <name type="scientific">Eumeta variegata</name>
    <name type="common">Bagworm moth</name>
    <name type="synonym">Eumeta japonica</name>
    <dbReference type="NCBI Taxonomy" id="151549"/>
    <lineage>
        <taxon>Eukaryota</taxon>
        <taxon>Metazoa</taxon>
        <taxon>Ecdysozoa</taxon>
        <taxon>Arthropoda</taxon>
        <taxon>Hexapoda</taxon>
        <taxon>Insecta</taxon>
        <taxon>Pterygota</taxon>
        <taxon>Neoptera</taxon>
        <taxon>Endopterygota</taxon>
        <taxon>Lepidoptera</taxon>
        <taxon>Glossata</taxon>
        <taxon>Ditrysia</taxon>
        <taxon>Tineoidea</taxon>
        <taxon>Psychidae</taxon>
        <taxon>Oiketicinae</taxon>
        <taxon>Eumeta</taxon>
    </lineage>
</organism>
<evidence type="ECO:0008006" key="3">
    <source>
        <dbReference type="Google" id="ProtNLM"/>
    </source>
</evidence>
<dbReference type="GO" id="GO:0003676">
    <property type="term" value="F:nucleic acid binding"/>
    <property type="evidence" value="ECO:0007669"/>
    <property type="project" value="InterPro"/>
</dbReference>
<name>A0A4C1XR98_EUMVA</name>
<dbReference type="EMBL" id="BGZK01000905">
    <property type="protein sequence ID" value="GBP64689.1"/>
    <property type="molecule type" value="Genomic_DNA"/>
</dbReference>